<evidence type="ECO:0008006" key="4">
    <source>
        <dbReference type="Google" id="ProtNLM"/>
    </source>
</evidence>
<sequence>MCWFYVSLEMLLDSCHASLAQRGQLHSAATRGNKLPEEYSYSSFLVTQVSLLRLQWHGGRPGVKQRASP</sequence>
<keyword evidence="3" id="KW-1185">Reference proteome</keyword>
<evidence type="ECO:0000313" key="2">
    <source>
        <dbReference type="EMBL" id="OPJ84422.1"/>
    </source>
</evidence>
<feature type="chain" id="PRO_5012234785" description="Secreted protein" evidence="1">
    <location>
        <begin position="18"/>
        <end position="69"/>
    </location>
</feature>
<evidence type="ECO:0000256" key="1">
    <source>
        <dbReference type="SAM" id="SignalP"/>
    </source>
</evidence>
<comment type="caution">
    <text evidence="2">The sequence shown here is derived from an EMBL/GenBank/DDBJ whole genome shotgun (WGS) entry which is preliminary data.</text>
</comment>
<organism evidence="2 3">
    <name type="scientific">Patagioenas fasciata monilis</name>
    <dbReference type="NCBI Taxonomy" id="372326"/>
    <lineage>
        <taxon>Eukaryota</taxon>
        <taxon>Metazoa</taxon>
        <taxon>Chordata</taxon>
        <taxon>Craniata</taxon>
        <taxon>Vertebrata</taxon>
        <taxon>Euteleostomi</taxon>
        <taxon>Archelosauria</taxon>
        <taxon>Archosauria</taxon>
        <taxon>Dinosauria</taxon>
        <taxon>Saurischia</taxon>
        <taxon>Theropoda</taxon>
        <taxon>Coelurosauria</taxon>
        <taxon>Aves</taxon>
        <taxon>Neognathae</taxon>
        <taxon>Neoaves</taxon>
        <taxon>Columbimorphae</taxon>
        <taxon>Columbiformes</taxon>
        <taxon>Columbidae</taxon>
        <taxon>Patagioenas</taxon>
    </lineage>
</organism>
<gene>
    <name evidence="2" type="ORF">AV530_015842</name>
</gene>
<accession>A0A1V4KJ05</accession>
<proteinExistence type="predicted"/>
<name>A0A1V4KJ05_PATFA</name>
<protein>
    <recommendedName>
        <fullName evidence="4">Secreted protein</fullName>
    </recommendedName>
</protein>
<feature type="signal peptide" evidence="1">
    <location>
        <begin position="1"/>
        <end position="17"/>
    </location>
</feature>
<reference evidence="2 3" key="1">
    <citation type="submission" date="2016-02" db="EMBL/GenBank/DDBJ databases">
        <title>Band-tailed pigeon sequencing and assembly.</title>
        <authorList>
            <person name="Soares A.E."/>
            <person name="Novak B.J."/>
            <person name="Rice E.S."/>
            <person name="O'Connell B."/>
            <person name="Chang D."/>
            <person name="Weber S."/>
            <person name="Shapiro B."/>
        </authorList>
    </citation>
    <scope>NUCLEOTIDE SEQUENCE [LARGE SCALE GENOMIC DNA]</scope>
    <source>
        <strain evidence="2">BTP2013</strain>
        <tissue evidence="2">Blood</tissue>
    </source>
</reference>
<dbReference type="AlphaFoldDB" id="A0A1V4KJ05"/>
<evidence type="ECO:0000313" key="3">
    <source>
        <dbReference type="Proteomes" id="UP000190648"/>
    </source>
</evidence>
<dbReference type="Proteomes" id="UP000190648">
    <property type="component" value="Unassembled WGS sequence"/>
</dbReference>
<keyword evidence="1" id="KW-0732">Signal</keyword>
<dbReference type="EMBL" id="LSYS01003057">
    <property type="protein sequence ID" value="OPJ84422.1"/>
    <property type="molecule type" value="Genomic_DNA"/>
</dbReference>